<dbReference type="Gene3D" id="2.40.170.20">
    <property type="entry name" value="TonB-dependent receptor, beta-barrel domain"/>
    <property type="match status" value="1"/>
</dbReference>
<evidence type="ECO:0000259" key="4">
    <source>
        <dbReference type="Pfam" id="PF00593"/>
    </source>
</evidence>
<comment type="caution">
    <text evidence="5">The sequence shown here is derived from an EMBL/GenBank/DDBJ whole genome shotgun (WGS) entry which is preliminary data.</text>
</comment>
<sequence length="236" mass="26345">MSLNQVSFTGSRGNPDLKPFQADQADVALEWYFGSSSALSGTAFYKKINSFTVNTIVEEYFENGINSGIYRVTQPTNGESGSVQGFELNYQQLFPDLPGILAGSGVTLSYTFADSDTPLVNSLTGKKDPLPGLSRHSFNASAFLEQTWGNVRFTYNWRDTYLNTVQTAAAGGNLYTRAYGQLDASFQYNLTERIKLNVDLLNITDAANRTYEGARERLRLFEVNDRRIFFGIRARL</sequence>
<dbReference type="Pfam" id="PF00593">
    <property type="entry name" value="TonB_dep_Rec_b-barrel"/>
    <property type="match status" value="1"/>
</dbReference>
<feature type="domain" description="TonB-dependent receptor-like beta-barrel" evidence="4">
    <location>
        <begin position="8"/>
        <end position="203"/>
    </location>
</feature>
<evidence type="ECO:0000313" key="5">
    <source>
        <dbReference type="EMBL" id="MDE8651830.1"/>
    </source>
</evidence>
<dbReference type="PANTHER" id="PTHR40980:SF3">
    <property type="entry name" value="TONB-DEPENDENT RECEPTOR-LIKE BETA-BARREL DOMAIN-CONTAINING PROTEIN"/>
    <property type="match status" value="1"/>
</dbReference>
<keyword evidence="5" id="KW-0675">Receptor</keyword>
<organism evidence="5 6">
    <name type="scientific">Novosphingobium album</name>
    <name type="common">ex Liu et al. 2023</name>
    <dbReference type="NCBI Taxonomy" id="3031130"/>
    <lineage>
        <taxon>Bacteria</taxon>
        <taxon>Pseudomonadati</taxon>
        <taxon>Pseudomonadota</taxon>
        <taxon>Alphaproteobacteria</taxon>
        <taxon>Sphingomonadales</taxon>
        <taxon>Sphingomonadaceae</taxon>
        <taxon>Novosphingobium</taxon>
    </lineage>
</organism>
<evidence type="ECO:0000256" key="2">
    <source>
        <dbReference type="ARBA" id="ARBA00023136"/>
    </source>
</evidence>
<keyword evidence="3" id="KW-0998">Cell outer membrane</keyword>
<evidence type="ECO:0000256" key="1">
    <source>
        <dbReference type="ARBA" id="ARBA00004442"/>
    </source>
</evidence>
<keyword evidence="6" id="KW-1185">Reference proteome</keyword>
<comment type="subcellular location">
    <subcellularLocation>
        <location evidence="1">Cell outer membrane</location>
    </subcellularLocation>
</comment>
<evidence type="ECO:0000313" key="6">
    <source>
        <dbReference type="Proteomes" id="UP001216253"/>
    </source>
</evidence>
<keyword evidence="2" id="KW-0472">Membrane</keyword>
<name>A0ABT5WP49_9SPHN</name>
<dbReference type="InterPro" id="IPR000531">
    <property type="entry name" value="Beta-barrel_TonB"/>
</dbReference>
<reference evidence="5 6" key="1">
    <citation type="submission" date="2023-03" db="EMBL/GenBank/DDBJ databases">
        <title>NovoSphingobium album sp. nov. isolated from polycyclic aromatic hydrocarbons- and heavy-metal polluted soil.</title>
        <authorList>
            <person name="Liu Z."/>
            <person name="Wang K."/>
        </authorList>
    </citation>
    <scope>NUCLEOTIDE SEQUENCE [LARGE SCALE GENOMIC DNA]</scope>
    <source>
        <strain evidence="5 6">H3SJ31-1</strain>
    </source>
</reference>
<dbReference type="PANTHER" id="PTHR40980">
    <property type="entry name" value="PLUG DOMAIN-CONTAINING PROTEIN"/>
    <property type="match status" value="1"/>
</dbReference>
<proteinExistence type="predicted"/>
<protein>
    <submittedName>
        <fullName evidence="5">TonB-dependent receptor</fullName>
    </submittedName>
</protein>
<gene>
    <name evidence="5" type="ORF">PYV00_08845</name>
</gene>
<accession>A0ABT5WP49</accession>
<dbReference type="SUPFAM" id="SSF56935">
    <property type="entry name" value="Porins"/>
    <property type="match status" value="1"/>
</dbReference>
<dbReference type="Proteomes" id="UP001216253">
    <property type="component" value="Unassembled WGS sequence"/>
</dbReference>
<dbReference type="InterPro" id="IPR036942">
    <property type="entry name" value="Beta-barrel_TonB_sf"/>
</dbReference>
<evidence type="ECO:0000256" key="3">
    <source>
        <dbReference type="ARBA" id="ARBA00023237"/>
    </source>
</evidence>
<dbReference type="EMBL" id="JARESE010000021">
    <property type="protein sequence ID" value="MDE8651830.1"/>
    <property type="molecule type" value="Genomic_DNA"/>
</dbReference>
<dbReference type="RefSeq" id="WP_275227937.1">
    <property type="nucleotide sequence ID" value="NZ_JARESE010000021.1"/>
</dbReference>